<comment type="caution">
    <text evidence="2">The sequence shown here is derived from an EMBL/GenBank/DDBJ whole genome shotgun (WGS) entry which is preliminary data.</text>
</comment>
<evidence type="ECO:0000256" key="1">
    <source>
        <dbReference type="SAM" id="SignalP"/>
    </source>
</evidence>
<dbReference type="Pfam" id="PF09982">
    <property type="entry name" value="LpxR"/>
    <property type="match status" value="1"/>
</dbReference>
<accession>A0A081N0B6</accession>
<reference evidence="2 3" key="1">
    <citation type="submission" date="2014-06" db="EMBL/GenBank/DDBJ databases">
        <title>Whole Genome Sequences of Three Symbiotic Endozoicomonas Bacteria.</title>
        <authorList>
            <person name="Neave M.J."/>
            <person name="Apprill A."/>
            <person name="Voolstra C.R."/>
        </authorList>
    </citation>
    <scope>NUCLEOTIDE SEQUENCE [LARGE SCALE GENOMIC DNA]</scope>
    <source>
        <strain evidence="2 3">LMG 24815</strain>
    </source>
</reference>
<name>A0A081N0B6_9GAMM</name>
<keyword evidence="3" id="KW-1185">Reference proteome</keyword>
<keyword evidence="1" id="KW-0732">Signal</keyword>
<evidence type="ECO:0000313" key="2">
    <source>
        <dbReference type="EMBL" id="KEQ11889.1"/>
    </source>
</evidence>
<feature type="chain" id="PRO_5001760445" description="Exonuclease" evidence="1">
    <location>
        <begin position="22"/>
        <end position="318"/>
    </location>
</feature>
<dbReference type="Proteomes" id="UP000028006">
    <property type="component" value="Unassembled WGS sequence"/>
</dbReference>
<dbReference type="eggNOG" id="COG3528">
    <property type="taxonomic scope" value="Bacteria"/>
</dbReference>
<proteinExistence type="predicted"/>
<evidence type="ECO:0008006" key="4">
    <source>
        <dbReference type="Google" id="ProtNLM"/>
    </source>
</evidence>
<organism evidence="2 3">
    <name type="scientific">Endozoicomonas montiporae</name>
    <dbReference type="NCBI Taxonomy" id="1027273"/>
    <lineage>
        <taxon>Bacteria</taxon>
        <taxon>Pseudomonadati</taxon>
        <taxon>Pseudomonadota</taxon>
        <taxon>Gammaproteobacteria</taxon>
        <taxon>Oceanospirillales</taxon>
        <taxon>Endozoicomonadaceae</taxon>
        <taxon>Endozoicomonas</taxon>
    </lineage>
</organism>
<protein>
    <recommendedName>
        <fullName evidence="4">Exonuclease</fullName>
    </recommendedName>
</protein>
<dbReference type="Gene3D" id="2.40.128.140">
    <property type="entry name" value="Outer membrane protein"/>
    <property type="match status" value="1"/>
</dbReference>
<dbReference type="InterPro" id="IPR037107">
    <property type="entry name" value="Put_OMP_sf"/>
</dbReference>
<feature type="signal peptide" evidence="1">
    <location>
        <begin position="1"/>
        <end position="21"/>
    </location>
</feature>
<dbReference type="InterPro" id="IPR018707">
    <property type="entry name" value="LpxR"/>
</dbReference>
<evidence type="ECO:0000313" key="3">
    <source>
        <dbReference type="Proteomes" id="UP000028006"/>
    </source>
</evidence>
<sequence length="318" mass="35322">MKPARYRLLPLATFLSLSVSASTLQFGMDNDVLFKVDGDYSNGMFFGYSSSPSPLTSDSFLPLDPANGYQTNWSASIAHKMWTPSDIEQTTPQKNERPYAGLLAVDSGIVATNGTTAHQLGLLLGLVGPDSGAEDAQKRAHRLLGNAIPKGWDYQVKNKAIIDVSYEVDQLFYRSGNTPYQNEFSGYGRVVAGNFQPELAAGVGWRWGKSLENSFNANSLRPYRQHAMAADGLHGGWYLYGNLEARYRFDDLTITGSTLKPVPDVDMEKGQMTAASGVVYFYRQFGIGLSAVAYSKAFKQDQDDWHFRNSLTFYWLFM</sequence>
<gene>
    <name evidence="2" type="ORF">GZ77_22475</name>
</gene>
<dbReference type="RefSeq" id="WP_034879033.1">
    <property type="nucleotide sequence ID" value="NZ_JOKG01000005.1"/>
</dbReference>
<dbReference type="EMBL" id="JOKG01000005">
    <property type="protein sequence ID" value="KEQ11889.1"/>
    <property type="molecule type" value="Genomic_DNA"/>
</dbReference>
<dbReference type="AlphaFoldDB" id="A0A081N0B6"/>